<evidence type="ECO:0000256" key="10">
    <source>
        <dbReference type="ARBA" id="ARBA00023136"/>
    </source>
</evidence>
<dbReference type="PANTHER" id="PTHR10707">
    <property type="entry name" value="CYTOCHROME C OXIDASE SUBUNIT IV"/>
    <property type="match status" value="1"/>
</dbReference>
<name>A0A9P8NUF1_9ASCO</name>
<protein>
    <submittedName>
        <fullName evidence="12">Uncharacterized protein</fullName>
    </submittedName>
</protein>
<evidence type="ECO:0000313" key="12">
    <source>
        <dbReference type="EMBL" id="KAH3659589.1"/>
    </source>
</evidence>
<evidence type="ECO:0000256" key="9">
    <source>
        <dbReference type="ARBA" id="ARBA00023128"/>
    </source>
</evidence>
<dbReference type="Proteomes" id="UP000788993">
    <property type="component" value="Unassembled WGS sequence"/>
</dbReference>
<proteinExistence type="inferred from homology"/>
<dbReference type="SUPFAM" id="SSF81406">
    <property type="entry name" value="Mitochondrial cytochrome c oxidase subunit IV"/>
    <property type="match status" value="1"/>
</dbReference>
<comment type="caution">
    <text evidence="12">The sequence shown here is derived from an EMBL/GenBank/DDBJ whole genome shotgun (WGS) entry which is preliminary data.</text>
</comment>
<dbReference type="Pfam" id="PF02936">
    <property type="entry name" value="COX4"/>
    <property type="match status" value="1"/>
</dbReference>
<keyword evidence="5" id="KW-0999">Mitochondrion inner membrane</keyword>
<evidence type="ECO:0000256" key="8">
    <source>
        <dbReference type="ARBA" id="ARBA00023002"/>
    </source>
</evidence>
<keyword evidence="4 11" id="KW-0812">Transmembrane</keyword>
<evidence type="ECO:0000256" key="7">
    <source>
        <dbReference type="ARBA" id="ARBA00022989"/>
    </source>
</evidence>
<dbReference type="FunFam" id="1.10.442.10:FF:000002">
    <property type="entry name" value="Cytochrome c oxidase subunit V"/>
    <property type="match status" value="1"/>
</dbReference>
<dbReference type="PANTHER" id="PTHR10707:SF10">
    <property type="entry name" value="CYTOCHROME C OXIDASE SUBUNIT 4"/>
    <property type="match status" value="1"/>
</dbReference>
<dbReference type="CDD" id="cd00922">
    <property type="entry name" value="Cyt_c_Oxidase_IV"/>
    <property type="match status" value="1"/>
</dbReference>
<dbReference type="AlphaFoldDB" id="A0A9P8NUF1"/>
<comment type="subcellular location">
    <subcellularLocation>
        <location evidence="1">Mitochondrion inner membrane</location>
        <topology evidence="1">Single-pass membrane protein</topology>
    </subcellularLocation>
</comment>
<dbReference type="OrthoDB" id="186013at2759"/>
<sequence length="146" mass="17101">MLRQALKTVPRVQVRHASALSQATVSNIQLRWEKLPEEDRKEVIEALAERQKLPWTQLTPEEKKAAFYVSFGEWGPRKPIHSAEDIRYIFWGVVIGISLTATGFFYYRSKRYVPKTMNREWQEMSDEYLKSKNANPFSGYSQVQSK</sequence>
<dbReference type="InterPro" id="IPR004203">
    <property type="entry name" value="Cyt_c_oxidase_su4_fam"/>
</dbReference>
<comment type="pathway">
    <text evidence="2">Energy metabolism; oxidative phosphorylation.</text>
</comment>
<dbReference type="GO" id="GO:0006123">
    <property type="term" value="P:mitochondrial electron transport, cytochrome c to oxygen"/>
    <property type="evidence" value="ECO:0007669"/>
    <property type="project" value="InterPro"/>
</dbReference>
<evidence type="ECO:0000256" key="3">
    <source>
        <dbReference type="ARBA" id="ARBA00008135"/>
    </source>
</evidence>
<dbReference type="GO" id="GO:0005743">
    <property type="term" value="C:mitochondrial inner membrane"/>
    <property type="evidence" value="ECO:0007669"/>
    <property type="project" value="UniProtKB-SubCell"/>
</dbReference>
<evidence type="ECO:0000256" key="2">
    <source>
        <dbReference type="ARBA" id="ARBA00004673"/>
    </source>
</evidence>
<keyword evidence="6" id="KW-0809">Transit peptide</keyword>
<dbReference type="Gene3D" id="1.10.442.10">
    <property type="entry name" value="Cytochrome c oxidase subunit IV"/>
    <property type="match status" value="1"/>
</dbReference>
<reference evidence="12" key="1">
    <citation type="journal article" date="2021" name="Open Biol.">
        <title>Shared evolutionary footprints suggest mitochondrial oxidative damage underlies multiple complex I losses in fungi.</title>
        <authorList>
            <person name="Schikora-Tamarit M.A."/>
            <person name="Marcet-Houben M."/>
            <person name="Nosek J."/>
            <person name="Gabaldon T."/>
        </authorList>
    </citation>
    <scope>NUCLEOTIDE SEQUENCE</scope>
    <source>
        <strain evidence="12">NCAIM Y.01608</strain>
    </source>
</reference>
<keyword evidence="13" id="KW-1185">Reference proteome</keyword>
<evidence type="ECO:0000256" key="11">
    <source>
        <dbReference type="SAM" id="Phobius"/>
    </source>
</evidence>
<organism evidence="12 13">
    <name type="scientific">Ogataea polymorpha</name>
    <dbReference type="NCBI Taxonomy" id="460523"/>
    <lineage>
        <taxon>Eukaryota</taxon>
        <taxon>Fungi</taxon>
        <taxon>Dikarya</taxon>
        <taxon>Ascomycota</taxon>
        <taxon>Saccharomycotina</taxon>
        <taxon>Pichiomycetes</taxon>
        <taxon>Pichiales</taxon>
        <taxon>Pichiaceae</taxon>
        <taxon>Ogataea</taxon>
    </lineage>
</organism>
<evidence type="ECO:0000256" key="4">
    <source>
        <dbReference type="ARBA" id="ARBA00022692"/>
    </source>
</evidence>
<keyword evidence="10 11" id="KW-0472">Membrane</keyword>
<dbReference type="GO" id="GO:0016491">
    <property type="term" value="F:oxidoreductase activity"/>
    <property type="evidence" value="ECO:0007669"/>
    <property type="project" value="UniProtKB-KW"/>
</dbReference>
<dbReference type="GO" id="GO:0045277">
    <property type="term" value="C:respiratory chain complex IV"/>
    <property type="evidence" value="ECO:0007669"/>
    <property type="project" value="InterPro"/>
</dbReference>
<evidence type="ECO:0000256" key="1">
    <source>
        <dbReference type="ARBA" id="ARBA00004434"/>
    </source>
</evidence>
<evidence type="ECO:0000256" key="6">
    <source>
        <dbReference type="ARBA" id="ARBA00022946"/>
    </source>
</evidence>
<feature type="transmembrane region" description="Helical" evidence="11">
    <location>
        <begin position="88"/>
        <end position="107"/>
    </location>
</feature>
<accession>A0A9P8NUF1</accession>
<gene>
    <name evidence="12" type="ORF">OGATHE_005634</name>
</gene>
<keyword evidence="8" id="KW-0560">Oxidoreductase</keyword>
<comment type="similarity">
    <text evidence="3">Belongs to the cytochrome c oxidase IV family.</text>
</comment>
<reference evidence="12" key="2">
    <citation type="submission" date="2021-01" db="EMBL/GenBank/DDBJ databases">
        <authorList>
            <person name="Schikora-Tamarit M.A."/>
        </authorList>
    </citation>
    <scope>NUCLEOTIDE SEQUENCE</scope>
    <source>
        <strain evidence="12">NCAIM Y.01608</strain>
    </source>
</reference>
<dbReference type="EMBL" id="JAEUBD010001504">
    <property type="protein sequence ID" value="KAH3659589.1"/>
    <property type="molecule type" value="Genomic_DNA"/>
</dbReference>
<keyword evidence="7 11" id="KW-1133">Transmembrane helix</keyword>
<evidence type="ECO:0000313" key="13">
    <source>
        <dbReference type="Proteomes" id="UP000788993"/>
    </source>
</evidence>
<evidence type="ECO:0000256" key="5">
    <source>
        <dbReference type="ARBA" id="ARBA00022792"/>
    </source>
</evidence>
<dbReference type="InterPro" id="IPR036639">
    <property type="entry name" value="Cyt_c_oxidase_su4_sf"/>
</dbReference>
<keyword evidence="9" id="KW-0496">Mitochondrion</keyword>